<evidence type="ECO:0000256" key="10">
    <source>
        <dbReference type="RuleBase" id="RU000488"/>
    </source>
</evidence>
<proteinExistence type="inferred from homology"/>
<dbReference type="KEGG" id="gfs:119632827"/>
<evidence type="ECO:0000256" key="2">
    <source>
        <dbReference type="ARBA" id="ARBA00006375"/>
    </source>
</evidence>
<dbReference type="PANTHER" id="PTHR45624:SF4">
    <property type="entry name" value="CONGESTED-LIKE TRACHEA PROTEIN-RELATED"/>
    <property type="match status" value="1"/>
</dbReference>
<evidence type="ECO:0000256" key="8">
    <source>
        <dbReference type="ARBA" id="ARBA00023136"/>
    </source>
</evidence>
<dbReference type="PROSITE" id="PS50920">
    <property type="entry name" value="SOLCAR"/>
    <property type="match status" value="1"/>
</dbReference>
<evidence type="ECO:0000313" key="12">
    <source>
        <dbReference type="Proteomes" id="UP000092443"/>
    </source>
</evidence>
<evidence type="ECO:0000256" key="4">
    <source>
        <dbReference type="ARBA" id="ARBA00022692"/>
    </source>
</evidence>
<feature type="repeat" description="Solcar" evidence="9">
    <location>
        <begin position="22"/>
        <end position="108"/>
    </location>
</feature>
<evidence type="ECO:0000256" key="9">
    <source>
        <dbReference type="PROSITE-ProRule" id="PRU00282"/>
    </source>
</evidence>
<keyword evidence="8 9" id="KW-0472">Membrane</keyword>
<keyword evidence="6 11" id="KW-1133">Transmembrane helix</keyword>
<keyword evidence="7" id="KW-0496">Mitochondrion</keyword>
<evidence type="ECO:0000256" key="6">
    <source>
        <dbReference type="ARBA" id="ARBA00022989"/>
    </source>
</evidence>
<feature type="transmembrane region" description="Helical" evidence="11">
    <location>
        <begin position="22"/>
        <end position="41"/>
    </location>
</feature>
<feature type="transmembrane region" description="Helical" evidence="11">
    <location>
        <begin position="79"/>
        <end position="102"/>
    </location>
</feature>
<evidence type="ECO:0000313" key="13">
    <source>
        <dbReference type="RefSeq" id="XP_037881877.1"/>
    </source>
</evidence>
<dbReference type="GO" id="GO:0031966">
    <property type="term" value="C:mitochondrial membrane"/>
    <property type="evidence" value="ECO:0007669"/>
    <property type="project" value="UniProtKB-SubCell"/>
</dbReference>
<evidence type="ECO:0000256" key="3">
    <source>
        <dbReference type="ARBA" id="ARBA00022448"/>
    </source>
</evidence>
<comment type="subcellular location">
    <subcellularLocation>
        <location evidence="1">Mitochondrion membrane</location>
        <topology evidence="1">Multi-pass membrane protein</topology>
    </subcellularLocation>
</comment>
<evidence type="ECO:0000256" key="11">
    <source>
        <dbReference type="SAM" id="Phobius"/>
    </source>
</evidence>
<accession>A0A8U0W925</accession>
<dbReference type="GeneID" id="119632827"/>
<dbReference type="Pfam" id="PF00153">
    <property type="entry name" value="Mito_carr"/>
    <property type="match status" value="1"/>
</dbReference>
<dbReference type="InterPro" id="IPR050567">
    <property type="entry name" value="Mitochondrial_Carrier"/>
</dbReference>
<evidence type="ECO:0000256" key="5">
    <source>
        <dbReference type="ARBA" id="ARBA00022737"/>
    </source>
</evidence>
<evidence type="ECO:0000256" key="1">
    <source>
        <dbReference type="ARBA" id="ARBA00004225"/>
    </source>
</evidence>
<reference evidence="13" key="1">
    <citation type="submission" date="2025-08" db="UniProtKB">
        <authorList>
            <consortium name="RefSeq"/>
        </authorList>
    </citation>
    <scope>IDENTIFICATION</scope>
    <source>
        <tissue evidence="13">Whole body pupa</tissue>
    </source>
</reference>
<dbReference type="InterPro" id="IPR023395">
    <property type="entry name" value="MCP_dom_sf"/>
</dbReference>
<name>A0A8U0W925_9MUSC</name>
<dbReference type="InterPro" id="IPR018108">
    <property type="entry name" value="MCP_transmembrane"/>
</dbReference>
<sequence length="116" mass="12929">MYFTTYEFIQNELKKRNAPNDVSLLGALFAGGISGMSYWVIGMPPDVLKSRLQSAPEGTYTHGIRSVFKDLMAKEGVTALYYGVTAVMLRAFPANAACFFGIECANKLMDRYERSH</sequence>
<dbReference type="GO" id="GO:1902603">
    <property type="term" value="P:carnitine transmembrane transport"/>
    <property type="evidence" value="ECO:0007669"/>
    <property type="project" value="TreeGrafter"/>
</dbReference>
<dbReference type="GO" id="GO:0006839">
    <property type="term" value="P:mitochondrial transport"/>
    <property type="evidence" value="ECO:0007669"/>
    <property type="project" value="TreeGrafter"/>
</dbReference>
<dbReference type="Gene3D" id="1.50.40.10">
    <property type="entry name" value="Mitochondrial carrier domain"/>
    <property type="match status" value="1"/>
</dbReference>
<comment type="similarity">
    <text evidence="2 10">Belongs to the mitochondrial carrier (TC 2.A.29) family.</text>
</comment>
<evidence type="ECO:0000256" key="7">
    <source>
        <dbReference type="ARBA" id="ARBA00023128"/>
    </source>
</evidence>
<dbReference type="SUPFAM" id="SSF103506">
    <property type="entry name" value="Mitochondrial carrier"/>
    <property type="match status" value="1"/>
</dbReference>
<organism evidence="12 13">
    <name type="scientific">Glossina fuscipes</name>
    <dbReference type="NCBI Taxonomy" id="7396"/>
    <lineage>
        <taxon>Eukaryota</taxon>
        <taxon>Metazoa</taxon>
        <taxon>Ecdysozoa</taxon>
        <taxon>Arthropoda</taxon>
        <taxon>Hexapoda</taxon>
        <taxon>Insecta</taxon>
        <taxon>Pterygota</taxon>
        <taxon>Neoptera</taxon>
        <taxon>Endopterygota</taxon>
        <taxon>Diptera</taxon>
        <taxon>Brachycera</taxon>
        <taxon>Muscomorpha</taxon>
        <taxon>Hippoboscoidea</taxon>
        <taxon>Glossinidae</taxon>
        <taxon>Glossina</taxon>
    </lineage>
</organism>
<dbReference type="RefSeq" id="XP_037881877.1">
    <property type="nucleotide sequence ID" value="XM_038025949.1"/>
</dbReference>
<protein>
    <submittedName>
        <fullName evidence="13">Congested-like trachea protein</fullName>
    </submittedName>
</protein>
<keyword evidence="5" id="KW-0677">Repeat</keyword>
<dbReference type="AlphaFoldDB" id="A0A8U0W925"/>
<gene>
    <name evidence="13" type="primary">LOC119632827</name>
</gene>
<keyword evidence="12" id="KW-1185">Reference proteome</keyword>
<dbReference type="Proteomes" id="UP000092443">
    <property type="component" value="Unplaced"/>
</dbReference>
<dbReference type="PANTHER" id="PTHR45624">
    <property type="entry name" value="MITOCHONDRIAL BASIC AMINO ACIDS TRANSPORTER-RELATED"/>
    <property type="match status" value="1"/>
</dbReference>
<keyword evidence="3 10" id="KW-0813">Transport</keyword>
<keyword evidence="4 9" id="KW-0812">Transmembrane</keyword>
<dbReference type="GO" id="GO:0015227">
    <property type="term" value="F:O-acyl-L-carnitine transmembrane transporter activity"/>
    <property type="evidence" value="ECO:0007669"/>
    <property type="project" value="TreeGrafter"/>
</dbReference>